<evidence type="ECO:0000313" key="3">
    <source>
        <dbReference type="Proteomes" id="UP001295444"/>
    </source>
</evidence>
<dbReference type="AlphaFoldDB" id="A0AAD1SEC9"/>
<feature type="region of interest" description="Disordered" evidence="1">
    <location>
        <begin position="38"/>
        <end position="58"/>
    </location>
</feature>
<dbReference type="Proteomes" id="UP001295444">
    <property type="component" value="Chromosome 06"/>
</dbReference>
<evidence type="ECO:0000313" key="2">
    <source>
        <dbReference type="EMBL" id="CAH2299825.1"/>
    </source>
</evidence>
<feature type="compositionally biased region" description="Basic and acidic residues" evidence="1">
    <location>
        <begin position="45"/>
        <end position="57"/>
    </location>
</feature>
<organism evidence="2 3">
    <name type="scientific">Pelobates cultripes</name>
    <name type="common">Western spadefoot toad</name>
    <dbReference type="NCBI Taxonomy" id="61616"/>
    <lineage>
        <taxon>Eukaryota</taxon>
        <taxon>Metazoa</taxon>
        <taxon>Chordata</taxon>
        <taxon>Craniata</taxon>
        <taxon>Vertebrata</taxon>
        <taxon>Euteleostomi</taxon>
        <taxon>Amphibia</taxon>
        <taxon>Batrachia</taxon>
        <taxon>Anura</taxon>
        <taxon>Pelobatoidea</taxon>
        <taxon>Pelobatidae</taxon>
        <taxon>Pelobates</taxon>
    </lineage>
</organism>
<proteinExistence type="predicted"/>
<name>A0AAD1SEC9_PELCU</name>
<accession>A0AAD1SEC9</accession>
<sequence>QKAPTGNRTTHHPPPPLQPDCLYMISTRVFLNLATDGSACSSRRSRGDASHRSKLAECSEQMESHSQLSADADAVLTPGCYNEQAAAALTYELGCVL</sequence>
<gene>
    <name evidence="2" type="ORF">PECUL_23A056431</name>
</gene>
<feature type="non-terminal residue" evidence="2">
    <location>
        <position position="97"/>
    </location>
</feature>
<evidence type="ECO:0000256" key="1">
    <source>
        <dbReference type="SAM" id="MobiDB-lite"/>
    </source>
</evidence>
<keyword evidence="3" id="KW-1185">Reference proteome</keyword>
<dbReference type="EMBL" id="OW240917">
    <property type="protein sequence ID" value="CAH2299825.1"/>
    <property type="molecule type" value="Genomic_DNA"/>
</dbReference>
<protein>
    <submittedName>
        <fullName evidence="2">Uncharacterized protein</fullName>
    </submittedName>
</protein>
<reference evidence="2" key="1">
    <citation type="submission" date="2022-03" db="EMBL/GenBank/DDBJ databases">
        <authorList>
            <person name="Alioto T."/>
            <person name="Alioto T."/>
            <person name="Gomez Garrido J."/>
        </authorList>
    </citation>
    <scope>NUCLEOTIDE SEQUENCE</scope>
</reference>
<feature type="non-terminal residue" evidence="2">
    <location>
        <position position="1"/>
    </location>
</feature>